<dbReference type="GO" id="GO:0051213">
    <property type="term" value="F:dioxygenase activity"/>
    <property type="evidence" value="ECO:0007669"/>
    <property type="project" value="UniProtKB-KW"/>
</dbReference>
<keyword evidence="3" id="KW-0560">Oxidoreductase</keyword>
<evidence type="ECO:0000256" key="1">
    <source>
        <dbReference type="ARBA" id="ARBA00001954"/>
    </source>
</evidence>
<name>A0A7Z0LKM8_9GAMM</name>
<dbReference type="EC" id="1.13.11.93" evidence="6"/>
<accession>A0A7Z0LKM8</accession>
<dbReference type="Gene3D" id="3.10.180.50">
    <property type="match status" value="1"/>
</dbReference>
<keyword evidence="2" id="KW-0223">Dioxygenase</keyword>
<evidence type="ECO:0000256" key="7">
    <source>
        <dbReference type="ARBA" id="ARBA00035045"/>
    </source>
</evidence>
<evidence type="ECO:0000313" key="9">
    <source>
        <dbReference type="Proteomes" id="UP000586119"/>
    </source>
</evidence>
<evidence type="ECO:0000313" key="8">
    <source>
        <dbReference type="EMBL" id="NYS60731.1"/>
    </source>
</evidence>
<proteinExistence type="inferred from homology"/>
<evidence type="ECO:0000256" key="5">
    <source>
        <dbReference type="ARBA" id="ARBA00035013"/>
    </source>
</evidence>
<dbReference type="RefSeq" id="WP_179930066.1">
    <property type="nucleotide sequence ID" value="NZ_JACCDF010000006.1"/>
</dbReference>
<protein>
    <recommendedName>
        <fullName evidence="6">2-oxoadipate dioxygenase/decarboxylase</fullName>
        <ecNumber evidence="6">1.13.11.93</ecNumber>
    </recommendedName>
    <alternativeName>
        <fullName evidence="7">2-hydroxyglutarate synthase</fullName>
    </alternativeName>
</protein>
<comment type="cofactor">
    <cofactor evidence="1">
        <name>Fe(2+)</name>
        <dbReference type="ChEBI" id="CHEBI:29033"/>
    </cofactor>
</comment>
<evidence type="ECO:0000256" key="3">
    <source>
        <dbReference type="ARBA" id="ARBA00023002"/>
    </source>
</evidence>
<gene>
    <name evidence="8" type="ORF">HZS81_08145</name>
</gene>
<organism evidence="8 9">
    <name type="scientific">Vreelandella salicampi</name>
    <dbReference type="NCBI Taxonomy" id="1449798"/>
    <lineage>
        <taxon>Bacteria</taxon>
        <taxon>Pseudomonadati</taxon>
        <taxon>Pseudomonadota</taxon>
        <taxon>Gammaproteobacteria</taxon>
        <taxon>Oceanospirillales</taxon>
        <taxon>Halomonadaceae</taxon>
        <taxon>Vreelandella</taxon>
    </lineage>
</organism>
<keyword evidence="4" id="KW-0408">Iron</keyword>
<evidence type="ECO:0000256" key="2">
    <source>
        <dbReference type="ARBA" id="ARBA00022964"/>
    </source>
</evidence>
<comment type="similarity">
    <text evidence="5">Belongs to the 2-oxoadipate dioxygenase/decarboxylase family.</text>
</comment>
<dbReference type="AlphaFoldDB" id="A0A7Z0LKM8"/>
<dbReference type="EMBL" id="JACCDF010000006">
    <property type="protein sequence ID" value="NYS60731.1"/>
    <property type="molecule type" value="Genomic_DNA"/>
</dbReference>
<reference evidence="8 9" key="1">
    <citation type="journal article" date="2015" name="Int. J. Syst. Evol. Microbiol.">
        <title>Halomonas salicampi sp. nov., a halotolerant and alkalitolerant bacterium isolated from a saltern soil.</title>
        <authorList>
            <person name="Lee J.C."/>
            <person name="Kim Y.S."/>
            <person name="Yun B.S."/>
            <person name="Whang K.S."/>
        </authorList>
    </citation>
    <scope>NUCLEOTIDE SEQUENCE [LARGE SCALE GENOMIC DNA]</scope>
    <source>
        <strain evidence="8 9">BH103</strain>
    </source>
</reference>
<comment type="caution">
    <text evidence="8">The sequence shown here is derived from an EMBL/GenBank/DDBJ whole genome shotgun (WGS) entry which is preliminary data.</text>
</comment>
<dbReference type="SMART" id="SM01150">
    <property type="entry name" value="DUF1338"/>
    <property type="match status" value="1"/>
</dbReference>
<evidence type="ECO:0000256" key="4">
    <source>
        <dbReference type="ARBA" id="ARBA00023004"/>
    </source>
</evidence>
<dbReference type="Proteomes" id="UP000586119">
    <property type="component" value="Unassembled WGS sequence"/>
</dbReference>
<sequence>MLSPNAHHRVTQREAFLQELWLDYVHTHPDIAALRLWPTDTPPAYFTLLTLNHGAYDISHLTPALTRLGYEAVSHYAMADKGLLVTLLAPENGGSWLVLAELQTGTLCKAPRDALIALMQQAPTTESETHTLFHQGRPWPMPTWRLYQTLYEAHPLAAWLSVMGPRLHHAGFDCQQLGVSLPTLDQQVREAGLIGGDSLQHGVFPVSNLLDHRFYLTTAQKTVFAEGDEHRVCLGGLALVQKHVSDGYEQVAELLLPHHTRCEMA</sequence>
<dbReference type="InterPro" id="IPR009770">
    <property type="entry name" value="HGLS"/>
</dbReference>
<evidence type="ECO:0000256" key="6">
    <source>
        <dbReference type="ARBA" id="ARBA00035023"/>
    </source>
</evidence>
<keyword evidence="9" id="KW-1185">Reference proteome</keyword>